<evidence type="ECO:0000259" key="2">
    <source>
        <dbReference type="PROSITE" id="PS50943"/>
    </source>
</evidence>
<feature type="domain" description="HTH cro/C1-type" evidence="2">
    <location>
        <begin position="8"/>
        <end position="62"/>
    </location>
</feature>
<keyword evidence="1" id="KW-0238">DNA-binding</keyword>
<gene>
    <name evidence="3" type="ORF">J2S08_001213</name>
</gene>
<dbReference type="Pfam" id="PF01381">
    <property type="entry name" value="HTH_3"/>
    <property type="match status" value="1"/>
</dbReference>
<organism evidence="3 4">
    <name type="scientific">Bacillus chungangensis</name>
    <dbReference type="NCBI Taxonomy" id="587633"/>
    <lineage>
        <taxon>Bacteria</taxon>
        <taxon>Bacillati</taxon>
        <taxon>Bacillota</taxon>
        <taxon>Bacilli</taxon>
        <taxon>Bacillales</taxon>
        <taxon>Bacillaceae</taxon>
        <taxon>Bacillus</taxon>
    </lineage>
</organism>
<dbReference type="RefSeq" id="WP_307227643.1">
    <property type="nucleotide sequence ID" value="NZ_JAUSTT010000005.1"/>
</dbReference>
<evidence type="ECO:0000256" key="1">
    <source>
        <dbReference type="ARBA" id="ARBA00023125"/>
    </source>
</evidence>
<protein>
    <submittedName>
        <fullName evidence="3">Transcriptional regulator with XRE-family HTH domain</fullName>
    </submittedName>
</protein>
<dbReference type="Gene3D" id="1.10.260.40">
    <property type="entry name" value="lambda repressor-like DNA-binding domains"/>
    <property type="match status" value="1"/>
</dbReference>
<dbReference type="InterPro" id="IPR001387">
    <property type="entry name" value="Cro/C1-type_HTH"/>
</dbReference>
<sequence length="138" mass="16390">MESFGMRLAKLREESGLSKKEISMKLGFTANVFGTYEREERRPTLETLVKMADFFHVSLDYLIRGQEYQYQNNAFNNDIHSLVIRELMDKGIKPYFLQDEKWKLLSEADIQELENHFEWVVKKAEMRADKKKNEDKSS</sequence>
<keyword evidence="4" id="KW-1185">Reference proteome</keyword>
<dbReference type="SMART" id="SM00530">
    <property type="entry name" value="HTH_XRE"/>
    <property type="match status" value="1"/>
</dbReference>
<evidence type="ECO:0000313" key="4">
    <source>
        <dbReference type="Proteomes" id="UP001223586"/>
    </source>
</evidence>
<accession>A0ABT9WQ67</accession>
<evidence type="ECO:0000313" key="3">
    <source>
        <dbReference type="EMBL" id="MDQ0175379.1"/>
    </source>
</evidence>
<dbReference type="PANTHER" id="PTHR46558">
    <property type="entry name" value="TRACRIPTIONAL REGULATORY PROTEIN-RELATED-RELATED"/>
    <property type="match status" value="1"/>
</dbReference>
<dbReference type="CDD" id="cd00093">
    <property type="entry name" value="HTH_XRE"/>
    <property type="match status" value="1"/>
</dbReference>
<proteinExistence type="predicted"/>
<dbReference type="PROSITE" id="PS50943">
    <property type="entry name" value="HTH_CROC1"/>
    <property type="match status" value="1"/>
</dbReference>
<reference evidence="3 4" key="1">
    <citation type="submission" date="2023-07" db="EMBL/GenBank/DDBJ databases">
        <title>Genomic Encyclopedia of Type Strains, Phase IV (KMG-IV): sequencing the most valuable type-strain genomes for metagenomic binning, comparative biology and taxonomic classification.</title>
        <authorList>
            <person name="Goeker M."/>
        </authorList>
    </citation>
    <scope>NUCLEOTIDE SEQUENCE [LARGE SCALE GENOMIC DNA]</scope>
    <source>
        <strain evidence="3 4">DSM 23837</strain>
    </source>
</reference>
<comment type="caution">
    <text evidence="3">The sequence shown here is derived from an EMBL/GenBank/DDBJ whole genome shotgun (WGS) entry which is preliminary data.</text>
</comment>
<dbReference type="Proteomes" id="UP001223586">
    <property type="component" value="Unassembled WGS sequence"/>
</dbReference>
<dbReference type="PANTHER" id="PTHR46558:SF14">
    <property type="entry name" value="HTH-TYPE TRANSCRIPTIONAL REGULATOR ANSR"/>
    <property type="match status" value="1"/>
</dbReference>
<name>A0ABT9WQ67_9BACI</name>
<dbReference type="SUPFAM" id="SSF47413">
    <property type="entry name" value="lambda repressor-like DNA-binding domains"/>
    <property type="match status" value="1"/>
</dbReference>
<dbReference type="InterPro" id="IPR010982">
    <property type="entry name" value="Lambda_DNA-bd_dom_sf"/>
</dbReference>
<dbReference type="EMBL" id="JAUSTT010000005">
    <property type="protein sequence ID" value="MDQ0175379.1"/>
    <property type="molecule type" value="Genomic_DNA"/>
</dbReference>